<dbReference type="SUPFAM" id="SSF57889">
    <property type="entry name" value="Cysteine-rich domain"/>
    <property type="match status" value="2"/>
</dbReference>
<dbReference type="InterPro" id="IPR004146">
    <property type="entry name" value="DC1"/>
</dbReference>
<feature type="domain" description="DC1" evidence="2">
    <location>
        <begin position="81"/>
        <end position="129"/>
    </location>
</feature>
<accession>A0AAV3QC62</accession>
<feature type="domain" description="DC1" evidence="2">
    <location>
        <begin position="139"/>
        <end position="187"/>
    </location>
</feature>
<dbReference type="PANTHER" id="PTHR46288:SF80">
    <property type="entry name" value="CYSTEINE_HISTIDINE-RICH C1 DOMAIN FAMILY PROTEIN"/>
    <property type="match status" value="1"/>
</dbReference>
<dbReference type="CDD" id="cd00029">
    <property type="entry name" value="C1"/>
    <property type="match status" value="1"/>
</dbReference>
<protein>
    <recommendedName>
        <fullName evidence="2">DC1 domain-containing protein</fullName>
    </recommendedName>
</protein>
<evidence type="ECO:0000256" key="1">
    <source>
        <dbReference type="ARBA" id="ARBA00022737"/>
    </source>
</evidence>
<organism evidence="3 4">
    <name type="scientific">Lithospermum erythrorhizon</name>
    <name type="common">Purple gromwell</name>
    <name type="synonym">Lithospermum officinale var. erythrorhizon</name>
    <dbReference type="NCBI Taxonomy" id="34254"/>
    <lineage>
        <taxon>Eukaryota</taxon>
        <taxon>Viridiplantae</taxon>
        <taxon>Streptophyta</taxon>
        <taxon>Embryophyta</taxon>
        <taxon>Tracheophyta</taxon>
        <taxon>Spermatophyta</taxon>
        <taxon>Magnoliopsida</taxon>
        <taxon>eudicotyledons</taxon>
        <taxon>Gunneridae</taxon>
        <taxon>Pentapetalae</taxon>
        <taxon>asterids</taxon>
        <taxon>lamiids</taxon>
        <taxon>Boraginales</taxon>
        <taxon>Boraginaceae</taxon>
        <taxon>Boraginoideae</taxon>
        <taxon>Lithospermeae</taxon>
        <taxon>Lithospermum</taxon>
    </lineage>
</organism>
<dbReference type="EMBL" id="BAABME010003981">
    <property type="protein sequence ID" value="GAA0160742.1"/>
    <property type="molecule type" value="Genomic_DNA"/>
</dbReference>
<keyword evidence="1" id="KW-0677">Repeat</keyword>
<feature type="domain" description="DC1" evidence="2">
    <location>
        <begin position="20"/>
        <end position="72"/>
    </location>
</feature>
<keyword evidence="4" id="KW-1185">Reference proteome</keyword>
<dbReference type="PANTHER" id="PTHR46288">
    <property type="entry name" value="PHORBOL-ESTER/DAG-TYPE DOMAIN-CONTAINING PROTEIN"/>
    <property type="match status" value="1"/>
</dbReference>
<dbReference type="Pfam" id="PF03107">
    <property type="entry name" value="C1_2"/>
    <property type="match status" value="3"/>
</dbReference>
<dbReference type="Gene3D" id="3.30.60.20">
    <property type="match status" value="1"/>
</dbReference>
<sequence length="343" mass="37378">MGRVENQAPEVKNASIMQHFCHPHPLEEEEHFNLQNITQGVVTFICSGCKLPPSGTMYVCRPCNFTLHQTCAKLPQLITHPSHPIHTLTLLPVSLYPGGIFSCDACNNQGNGFSYHCHTCDFDLHVLCAIKPLRIKHQLHPCQVELTFLNPYGSNKGFVCDVCSKMGSKQWLYRCKTCSFDVHLDCAYATGPRITTQPQQTMQQFNTFPGKGHPNAPGLSGSASMGIPNQVMQNTGTMGNYQLQPGNQLMQGGPGQMPNYQTPVGTPIIHNANIGSMPNYQLPNQVNYQQAMIQNSQASMTNNLMTAAMQGMVEGAAQAVGQNLVQSIIANVDGGGDASETQN</sequence>
<dbReference type="AlphaFoldDB" id="A0AAV3QC62"/>
<dbReference type="Proteomes" id="UP001454036">
    <property type="component" value="Unassembled WGS sequence"/>
</dbReference>
<comment type="caution">
    <text evidence="3">The sequence shown here is derived from an EMBL/GenBank/DDBJ whole genome shotgun (WGS) entry which is preliminary data.</text>
</comment>
<name>A0AAV3QC62_LITER</name>
<dbReference type="InterPro" id="IPR046349">
    <property type="entry name" value="C1-like_sf"/>
</dbReference>
<evidence type="ECO:0000259" key="2">
    <source>
        <dbReference type="Pfam" id="PF03107"/>
    </source>
</evidence>
<proteinExistence type="predicted"/>
<evidence type="ECO:0000313" key="3">
    <source>
        <dbReference type="EMBL" id="GAA0160742.1"/>
    </source>
</evidence>
<reference evidence="3 4" key="1">
    <citation type="submission" date="2024-01" db="EMBL/GenBank/DDBJ databases">
        <title>The complete chloroplast genome sequence of Lithospermum erythrorhizon: insights into the phylogenetic relationship among Boraginaceae species and the maternal lineages of purple gromwells.</title>
        <authorList>
            <person name="Okada T."/>
            <person name="Watanabe K."/>
        </authorList>
    </citation>
    <scope>NUCLEOTIDE SEQUENCE [LARGE SCALE GENOMIC DNA]</scope>
</reference>
<gene>
    <name evidence="3" type="ORF">LIER_17228</name>
</gene>
<evidence type="ECO:0000313" key="4">
    <source>
        <dbReference type="Proteomes" id="UP001454036"/>
    </source>
</evidence>